<gene>
    <name evidence="1" type="ORF">EJ065_4381</name>
</gene>
<protein>
    <submittedName>
        <fullName evidence="1">Uncharacterized protein</fullName>
    </submittedName>
</protein>
<accession>A0A410RVJ5</accession>
<evidence type="ECO:0000313" key="1">
    <source>
        <dbReference type="EMBL" id="QAT85933.1"/>
    </source>
</evidence>
<evidence type="ECO:0000313" key="2">
    <source>
        <dbReference type="Proteomes" id="UP000288758"/>
    </source>
</evidence>
<name>A0A410RVJ5_CORCK</name>
<proteinExistence type="predicted"/>
<dbReference type="EMBL" id="CP034669">
    <property type="protein sequence ID" value="QAT85933.1"/>
    <property type="molecule type" value="Genomic_DNA"/>
</dbReference>
<organism evidence="1 2">
    <name type="scientific">Corallococcus coralloides</name>
    <name type="common">Myxococcus coralloides</name>
    <dbReference type="NCBI Taxonomy" id="184914"/>
    <lineage>
        <taxon>Bacteria</taxon>
        <taxon>Pseudomonadati</taxon>
        <taxon>Myxococcota</taxon>
        <taxon>Myxococcia</taxon>
        <taxon>Myxococcales</taxon>
        <taxon>Cystobacterineae</taxon>
        <taxon>Myxococcaceae</taxon>
        <taxon>Corallococcus</taxon>
    </lineage>
</organism>
<dbReference type="Proteomes" id="UP000288758">
    <property type="component" value="Chromosome"/>
</dbReference>
<sequence>MAEKERRRCNADIHAWMSEKSGKRIASCISPGAEFIEYCEVLIDVPVGGFGISQPAGLCLCLHLAGELLNQFFEFHHQTPFLMFAIACNPNARWAS</sequence>
<dbReference type="AlphaFoldDB" id="A0A410RVJ5"/>
<reference evidence="1 2" key="1">
    <citation type="submission" date="2018-12" db="EMBL/GenBank/DDBJ databases">
        <title>Complete Genome Sequence of the Corallopyronin A producing Myxobacterium Corallococcus coralloides B035.</title>
        <authorList>
            <person name="Bouhired S.M."/>
            <person name="Rupp O."/>
            <person name="Blom J."/>
            <person name="Schaeberle T.F."/>
            <person name="Kehraus S."/>
            <person name="Schiefer A."/>
            <person name="Pfarr K."/>
            <person name="Goesmann A."/>
            <person name="Hoerauf A."/>
            <person name="Koenig G.M."/>
        </authorList>
    </citation>
    <scope>NUCLEOTIDE SEQUENCE [LARGE SCALE GENOMIC DNA]</scope>
    <source>
        <strain evidence="1 2">B035</strain>
    </source>
</reference>